<keyword evidence="1" id="KW-0808">Transferase</keyword>
<dbReference type="SUPFAM" id="SSF53448">
    <property type="entry name" value="Nucleotide-diphospho-sugar transferases"/>
    <property type="match status" value="1"/>
</dbReference>
<dbReference type="InterPro" id="IPR029044">
    <property type="entry name" value="Nucleotide-diphossugar_trans"/>
</dbReference>
<dbReference type="GO" id="GO:0016740">
    <property type="term" value="F:transferase activity"/>
    <property type="evidence" value="ECO:0007669"/>
    <property type="project" value="UniProtKB-KW"/>
</dbReference>
<dbReference type="Gene3D" id="3.90.550.10">
    <property type="entry name" value="Spore Coat Polysaccharide Biosynthesis Protein SpsA, Chain A"/>
    <property type="match status" value="1"/>
</dbReference>
<proteinExistence type="predicted"/>
<dbReference type="Pfam" id="PF13704">
    <property type="entry name" value="Glyco_tranf_2_4"/>
    <property type="match status" value="1"/>
</dbReference>
<gene>
    <name evidence="1" type="ORF">B0I31_107255</name>
</gene>
<dbReference type="Proteomes" id="UP000241118">
    <property type="component" value="Unassembled WGS sequence"/>
</dbReference>
<reference evidence="1 2" key="1">
    <citation type="submission" date="2018-03" db="EMBL/GenBank/DDBJ databases">
        <title>Genomic Encyclopedia of Type Strains, Phase III (KMG-III): the genomes of soil and plant-associated and newly described type strains.</title>
        <authorList>
            <person name="Whitman W."/>
        </authorList>
    </citation>
    <scope>NUCLEOTIDE SEQUENCE [LARGE SCALE GENOMIC DNA]</scope>
    <source>
        <strain evidence="1 2">CGMCC 4.7097</strain>
    </source>
</reference>
<keyword evidence="2" id="KW-1185">Reference proteome</keyword>
<comment type="caution">
    <text evidence="1">The sequence shown here is derived from an EMBL/GenBank/DDBJ whole genome shotgun (WGS) entry which is preliminary data.</text>
</comment>
<name>A0A2P8I6V3_SACCR</name>
<organism evidence="1 2">
    <name type="scientific">Saccharothrix carnea</name>
    <dbReference type="NCBI Taxonomy" id="1280637"/>
    <lineage>
        <taxon>Bacteria</taxon>
        <taxon>Bacillati</taxon>
        <taxon>Actinomycetota</taxon>
        <taxon>Actinomycetes</taxon>
        <taxon>Pseudonocardiales</taxon>
        <taxon>Pseudonocardiaceae</taxon>
        <taxon>Saccharothrix</taxon>
    </lineage>
</organism>
<dbReference type="AlphaFoldDB" id="A0A2P8I6V3"/>
<dbReference type="EMBL" id="PYAX01000007">
    <property type="protein sequence ID" value="PSL54198.1"/>
    <property type="molecule type" value="Genomic_DNA"/>
</dbReference>
<evidence type="ECO:0000313" key="1">
    <source>
        <dbReference type="EMBL" id="PSL54198.1"/>
    </source>
</evidence>
<accession>A0A2P8I6V3</accession>
<evidence type="ECO:0000313" key="2">
    <source>
        <dbReference type="Proteomes" id="UP000241118"/>
    </source>
</evidence>
<sequence length="295" mass="31523">MTLLVRDEADVVAATVEHHLAAGVDFIVATDNGSRDGTVEILESYQAAGVLELHHEPSQDYEQGRWVTRMARRAAHLGADWVINADADEFFWPAGETTPGRDALPAAFAAAGPAGLVRSRRDNLVPDPAVDPTAAWVDRLVIRDTASLSARGTRIGPKVCHRADPDVDVAQGNHTATGPLIGAESPLTPLEILHVPDRGYEHYARKIANGGSAYAANTRLGADVGWHWREDYERLLDGELAAVYAARERDGAAVAEGLAAGVLFRDTRLADRLADLVPTAVDPAALKAVLTARPS</sequence>
<protein>
    <submittedName>
        <fullName evidence="1">Glycosyl transferase family 2</fullName>
    </submittedName>
</protein>